<dbReference type="Pfam" id="PF12706">
    <property type="entry name" value="Lactamase_B_2"/>
    <property type="match status" value="1"/>
</dbReference>
<dbReference type="GO" id="GO:0004527">
    <property type="term" value="F:exonuclease activity"/>
    <property type="evidence" value="ECO:0007669"/>
    <property type="project" value="UniProtKB-KW"/>
</dbReference>
<evidence type="ECO:0000256" key="1">
    <source>
        <dbReference type="ARBA" id="ARBA00022839"/>
    </source>
</evidence>
<dbReference type="Gene3D" id="3.40.50.10710">
    <property type="entry name" value="Metallo-hydrolase/oxidoreductase"/>
    <property type="match status" value="1"/>
</dbReference>
<dbReference type="SUPFAM" id="SSF56281">
    <property type="entry name" value="Metallo-hydrolase/oxidoreductase"/>
    <property type="match status" value="1"/>
</dbReference>
<organism evidence="4">
    <name type="scientific">Caldiarchaeum subterraneum</name>
    <dbReference type="NCBI Taxonomy" id="311458"/>
    <lineage>
        <taxon>Archaea</taxon>
        <taxon>Nitrososphaerota</taxon>
        <taxon>Candidatus Caldarchaeales</taxon>
        <taxon>Candidatus Caldarchaeaceae</taxon>
        <taxon>Candidatus Caldarchaeum</taxon>
    </lineage>
</organism>
<proteinExistence type="predicted"/>
<dbReference type="InterPro" id="IPR011108">
    <property type="entry name" value="RMMBL"/>
</dbReference>
<feature type="domain" description="Metallo-beta-lactamase" evidence="3">
    <location>
        <begin position="38"/>
        <end position="235"/>
    </location>
</feature>
<keyword evidence="4" id="KW-0378">Hydrolase</keyword>
<evidence type="ECO:0000313" key="4">
    <source>
        <dbReference type="EMBL" id="HHM44592.1"/>
    </source>
</evidence>
<dbReference type="AlphaFoldDB" id="A0A7J3VUH0"/>
<keyword evidence="1" id="KW-0540">Nuclease</keyword>
<name>A0A7J3VUH0_CALS0</name>
<sequence length="460" mass="51356">MRATVYGGAGRIGGNKILLEEEGRVFLDFGVDFNARNAYFSMFLRPRSFALVEDYVLTGVVPAIKGLYGDETTPNHLRDEQPFVEAVVVSHGHIDHYGHVGLLRPDIPVYMGEGAKALVQAREEVRQARGEVLVDDEAGRTINTFRTGDVFEAAGMRIHPVHVDHSIPAAYGLIVEGRDGAVAYTGDLRMHGPRRDMTDEFIGKCRRMEVETLIVEGTRIGEAASMSEEDVRREMNAVMKRSEDKLAAVVVGAMDFDRLNTVLKVAEENDRIPAISMHHAQILKKLGSGKLRIEVPMIAEGRIVVYLERRGTGTYSKSDYPRWMKALANAEPTVREEDVKEQPSRYILVLSKAEDIIDLAGLRPSPKSPFILATSEPHSEEQIIEMDKIKNWVELLGLEMHHIHSSGHASGPDIIDLIMRVGPRKVVPVHTESPEMFVELLRREQIEVVVPRTGQSFDVV</sequence>
<dbReference type="PANTHER" id="PTHR43694">
    <property type="entry name" value="RIBONUCLEASE J"/>
    <property type="match status" value="1"/>
</dbReference>
<gene>
    <name evidence="4" type="ORF">ENM31_04775</name>
</gene>
<dbReference type="PANTHER" id="PTHR43694:SF1">
    <property type="entry name" value="RIBONUCLEASE J"/>
    <property type="match status" value="1"/>
</dbReference>
<dbReference type="Gene3D" id="3.60.15.10">
    <property type="entry name" value="Ribonuclease Z/Hydroxyacylglutathione hydrolase-like"/>
    <property type="match status" value="1"/>
</dbReference>
<dbReference type="CDD" id="cd07732">
    <property type="entry name" value="metallo-hydrolase-like_MBL-fold"/>
    <property type="match status" value="1"/>
</dbReference>
<dbReference type="EMBL" id="DRXH01000165">
    <property type="protein sequence ID" value="HHM44592.1"/>
    <property type="molecule type" value="Genomic_DNA"/>
</dbReference>
<comment type="caution">
    <text evidence="4">The sequence shown here is derived from an EMBL/GenBank/DDBJ whole genome shotgun (WGS) entry which is preliminary data.</text>
</comment>
<dbReference type="InterPro" id="IPR001279">
    <property type="entry name" value="Metallo-B-lactamas"/>
</dbReference>
<accession>A0A7J3VUH0</accession>
<evidence type="ECO:0000256" key="2">
    <source>
        <dbReference type="ARBA" id="ARBA00022884"/>
    </source>
</evidence>
<protein>
    <submittedName>
        <fullName evidence="4">MBL fold metallo-hydrolase</fullName>
    </submittedName>
</protein>
<reference evidence="4" key="1">
    <citation type="journal article" date="2020" name="mSystems">
        <title>Genome- and Community-Level Interaction Insights into Carbon Utilization and Element Cycling Functions of Hydrothermarchaeota in Hydrothermal Sediment.</title>
        <authorList>
            <person name="Zhou Z."/>
            <person name="Liu Y."/>
            <person name="Xu W."/>
            <person name="Pan J."/>
            <person name="Luo Z.H."/>
            <person name="Li M."/>
        </authorList>
    </citation>
    <scope>NUCLEOTIDE SEQUENCE [LARGE SCALE GENOMIC DNA]</scope>
    <source>
        <strain evidence="4">SpSt-1074</strain>
    </source>
</reference>
<dbReference type="InterPro" id="IPR036866">
    <property type="entry name" value="RibonucZ/Hydroxyglut_hydro"/>
</dbReference>
<dbReference type="SMART" id="SM00849">
    <property type="entry name" value="Lactamase_B"/>
    <property type="match status" value="1"/>
</dbReference>
<dbReference type="GO" id="GO:0003723">
    <property type="term" value="F:RNA binding"/>
    <property type="evidence" value="ECO:0007669"/>
    <property type="project" value="UniProtKB-KW"/>
</dbReference>
<keyword evidence="2" id="KW-0694">RNA-binding</keyword>
<dbReference type="Pfam" id="PF07521">
    <property type="entry name" value="RMMBL"/>
    <property type="match status" value="1"/>
</dbReference>
<keyword evidence="1" id="KW-0269">Exonuclease</keyword>
<evidence type="ECO:0000259" key="3">
    <source>
        <dbReference type="SMART" id="SM00849"/>
    </source>
</evidence>
<dbReference type="InterPro" id="IPR042173">
    <property type="entry name" value="RNase_J_2"/>
</dbReference>